<dbReference type="InterPro" id="IPR001734">
    <property type="entry name" value="Na/solute_symporter"/>
</dbReference>
<evidence type="ECO:0000256" key="6">
    <source>
        <dbReference type="ARBA" id="ARBA00022989"/>
    </source>
</evidence>
<dbReference type="InterPro" id="IPR038377">
    <property type="entry name" value="Na/Glc_symporter_sf"/>
</dbReference>
<keyword evidence="6 9" id="KW-1133">Transmembrane helix</keyword>
<organism evidence="10 11">
    <name type="scientific">Pusillibacter faecalis</name>
    <dbReference type="NCBI Taxonomy" id="2714358"/>
    <lineage>
        <taxon>Bacteria</taxon>
        <taxon>Bacillati</taxon>
        <taxon>Bacillota</taxon>
        <taxon>Clostridia</taxon>
        <taxon>Eubacteriales</taxon>
        <taxon>Oscillospiraceae</taxon>
        <taxon>Pusillibacter</taxon>
    </lineage>
</organism>
<comment type="subcellular location">
    <subcellularLocation>
        <location evidence="1">Membrane</location>
        <topology evidence="1">Multi-pass membrane protein</topology>
    </subcellularLocation>
</comment>
<feature type="transmembrane region" description="Helical" evidence="9">
    <location>
        <begin position="129"/>
        <end position="147"/>
    </location>
</feature>
<evidence type="ECO:0000256" key="1">
    <source>
        <dbReference type="ARBA" id="ARBA00004141"/>
    </source>
</evidence>
<feature type="transmembrane region" description="Helical" evidence="9">
    <location>
        <begin position="81"/>
        <end position="101"/>
    </location>
</feature>
<dbReference type="NCBIfam" id="TIGR00813">
    <property type="entry name" value="sss"/>
    <property type="match status" value="1"/>
</dbReference>
<evidence type="ECO:0000256" key="2">
    <source>
        <dbReference type="ARBA" id="ARBA00006434"/>
    </source>
</evidence>
<dbReference type="InterPro" id="IPR050277">
    <property type="entry name" value="Sodium:Solute_Symporter"/>
</dbReference>
<dbReference type="Gene3D" id="1.20.1730.10">
    <property type="entry name" value="Sodium/glucose cotransporter"/>
    <property type="match status" value="1"/>
</dbReference>
<dbReference type="InterPro" id="IPR011849">
    <property type="entry name" value="Na/pantothenate_symporter"/>
</dbReference>
<dbReference type="PANTHER" id="PTHR48086">
    <property type="entry name" value="SODIUM/PROLINE SYMPORTER-RELATED"/>
    <property type="match status" value="1"/>
</dbReference>
<feature type="transmembrane region" description="Helical" evidence="9">
    <location>
        <begin position="403"/>
        <end position="424"/>
    </location>
</feature>
<feature type="transmembrane region" description="Helical" evidence="9">
    <location>
        <begin position="378"/>
        <end position="397"/>
    </location>
</feature>
<keyword evidence="7 9" id="KW-0472">Membrane</keyword>
<dbReference type="AlphaFoldDB" id="A0A810QC63"/>
<dbReference type="RefSeq" id="WP_213542880.1">
    <property type="nucleotide sequence ID" value="NZ_AP023420.1"/>
</dbReference>
<feature type="transmembrane region" description="Helical" evidence="9">
    <location>
        <begin position="461"/>
        <end position="477"/>
    </location>
</feature>
<feature type="transmembrane region" description="Helical" evidence="9">
    <location>
        <begin position="279"/>
        <end position="303"/>
    </location>
</feature>
<reference evidence="10" key="1">
    <citation type="submission" date="2020-09" db="EMBL/GenBank/DDBJ databases">
        <title>New species isolated from human feces.</title>
        <authorList>
            <person name="Kitahara M."/>
            <person name="Shigeno Y."/>
            <person name="Shime M."/>
            <person name="Matsumoto Y."/>
            <person name="Nakamura S."/>
            <person name="Motooka D."/>
            <person name="Fukuoka S."/>
            <person name="Nishikawa H."/>
            <person name="Benno Y."/>
        </authorList>
    </citation>
    <scope>NUCLEOTIDE SEQUENCE</scope>
    <source>
        <strain evidence="10">MM59</strain>
    </source>
</reference>
<dbReference type="GO" id="GO:0005886">
    <property type="term" value="C:plasma membrane"/>
    <property type="evidence" value="ECO:0007669"/>
    <property type="project" value="TreeGrafter"/>
</dbReference>
<dbReference type="Pfam" id="PF00474">
    <property type="entry name" value="SSF"/>
    <property type="match status" value="1"/>
</dbReference>
<evidence type="ECO:0000256" key="4">
    <source>
        <dbReference type="ARBA" id="ARBA00022475"/>
    </source>
</evidence>
<feature type="transmembrane region" description="Helical" evidence="9">
    <location>
        <begin position="436"/>
        <end position="455"/>
    </location>
</feature>
<dbReference type="PROSITE" id="PS00456">
    <property type="entry name" value="NA_SOLUT_SYMP_1"/>
    <property type="match status" value="1"/>
</dbReference>
<dbReference type="PROSITE" id="PS50283">
    <property type="entry name" value="NA_SOLUT_SYMP_3"/>
    <property type="match status" value="1"/>
</dbReference>
<keyword evidence="11" id="KW-1185">Reference proteome</keyword>
<accession>A0A810QC63</accession>
<proteinExistence type="inferred from homology"/>
<evidence type="ECO:0000256" key="9">
    <source>
        <dbReference type="SAM" id="Phobius"/>
    </source>
</evidence>
<dbReference type="NCBIfam" id="TIGR02119">
    <property type="entry name" value="panF"/>
    <property type="match status" value="1"/>
</dbReference>
<dbReference type="InterPro" id="IPR018212">
    <property type="entry name" value="Na/solute_symporter_CS"/>
</dbReference>
<dbReference type="EMBL" id="AP023420">
    <property type="protein sequence ID" value="BCK83817.1"/>
    <property type="molecule type" value="Genomic_DNA"/>
</dbReference>
<evidence type="ECO:0000313" key="10">
    <source>
        <dbReference type="EMBL" id="BCK83817.1"/>
    </source>
</evidence>
<feature type="transmembrane region" description="Helical" evidence="9">
    <location>
        <begin position="237"/>
        <end position="258"/>
    </location>
</feature>
<evidence type="ECO:0000313" key="11">
    <source>
        <dbReference type="Proteomes" id="UP000679848"/>
    </source>
</evidence>
<dbReference type="GO" id="GO:0015233">
    <property type="term" value="F:pantothenate transmembrane transporter activity"/>
    <property type="evidence" value="ECO:0007669"/>
    <property type="project" value="InterPro"/>
</dbReference>
<dbReference type="KEGG" id="pfaa:MM59RIKEN_11360"/>
<dbReference type="Proteomes" id="UP000679848">
    <property type="component" value="Chromosome"/>
</dbReference>
<dbReference type="CDD" id="cd10327">
    <property type="entry name" value="SLC5sbd_PanF"/>
    <property type="match status" value="1"/>
</dbReference>
<sequence>MTSSQVVILCIMIGYLVLNVTIGMIMSKRQERASTMSQEKKYFIGSRGMNGLVLAMTTMATYTSVSSFISGPGAAGMTYGYAQVWVAAVQFGAVFLVMGVLGNRLAIVSRRTGAVTIAGYLKARYKSDGLVIVTSLLMVAFFIAQMISQFTGGATLVESVTGLPYWASLLIFAAVVIIYTSFGGFSAVVITDTIQGIIMVLGTFLFMFFVVRAAGGLSGIDAGLATNLPDVYDNLTAVYKPGALLSFWVLVGIGTIGLPQTAVRCMGFKNTKTLKNAMVIGTIVCVVVIGGMHLAGAWAGALLDAENLPTSDYMIPMLVQRIMPTPLAGLFLAAPLAAVMSTVSSLLILASAAIIKDLYRTYIVKDNSQKVAAYNKSFSKLSFGATLVIGIITYFLALDPPDIIFFLNLFAMGGLECAFFMPLVGGAFCRFGTKQGAIAAALGGCAVYVFCYYNVTWQGVNAVVWGLLASVILYLVVSKATVGKGLDQDILEKCF</sequence>
<feature type="transmembrane region" description="Helical" evidence="9">
    <location>
        <begin position="197"/>
        <end position="217"/>
    </location>
</feature>
<name>A0A810QC63_9FIRM</name>
<dbReference type="GO" id="GO:0015081">
    <property type="term" value="F:sodium ion transmembrane transporter activity"/>
    <property type="evidence" value="ECO:0007669"/>
    <property type="project" value="InterPro"/>
</dbReference>
<dbReference type="GO" id="GO:0036376">
    <property type="term" value="P:sodium ion export across plasma membrane"/>
    <property type="evidence" value="ECO:0007669"/>
    <property type="project" value="InterPro"/>
</dbReference>
<evidence type="ECO:0000256" key="3">
    <source>
        <dbReference type="ARBA" id="ARBA00022448"/>
    </source>
</evidence>
<evidence type="ECO:0000256" key="8">
    <source>
        <dbReference type="RuleBase" id="RU362091"/>
    </source>
</evidence>
<feature type="transmembrane region" description="Helical" evidence="9">
    <location>
        <begin position="327"/>
        <end position="355"/>
    </location>
</feature>
<dbReference type="PANTHER" id="PTHR48086:SF4">
    <property type="entry name" value="SODIUM_PANTOTHENATE SYMPORTER"/>
    <property type="match status" value="1"/>
</dbReference>
<keyword evidence="5 9" id="KW-0812">Transmembrane</keyword>
<evidence type="ECO:0000256" key="5">
    <source>
        <dbReference type="ARBA" id="ARBA00022692"/>
    </source>
</evidence>
<comment type="similarity">
    <text evidence="2 8">Belongs to the sodium:solute symporter (SSF) (TC 2.A.21) family.</text>
</comment>
<feature type="transmembrane region" description="Helical" evidence="9">
    <location>
        <begin position="48"/>
        <end position="69"/>
    </location>
</feature>
<protein>
    <submittedName>
        <fullName evidence="10">Sodium/panthothenate symporter</fullName>
    </submittedName>
</protein>
<keyword evidence="3" id="KW-0813">Transport</keyword>
<feature type="transmembrane region" description="Helical" evidence="9">
    <location>
        <begin position="6"/>
        <end position="27"/>
    </location>
</feature>
<feature type="transmembrane region" description="Helical" evidence="9">
    <location>
        <begin position="167"/>
        <end position="190"/>
    </location>
</feature>
<gene>
    <name evidence="10" type="primary">panF_1</name>
    <name evidence="10" type="ORF">MM59RIKEN_11360</name>
</gene>
<evidence type="ECO:0000256" key="7">
    <source>
        <dbReference type="ARBA" id="ARBA00023136"/>
    </source>
</evidence>
<keyword evidence="4" id="KW-1003">Cell membrane</keyword>